<evidence type="ECO:0000256" key="1">
    <source>
        <dbReference type="SAM" id="MobiDB-lite"/>
    </source>
</evidence>
<reference evidence="2" key="1">
    <citation type="submission" date="2021-03" db="EMBL/GenBank/DDBJ databases">
        <title>Draft genome sequence of rust myrtle Austropuccinia psidii MF-1, a brazilian biotype.</title>
        <authorList>
            <person name="Quecine M.C."/>
            <person name="Pachon D.M.R."/>
            <person name="Bonatelli M.L."/>
            <person name="Correr F.H."/>
            <person name="Franceschini L.M."/>
            <person name="Leite T.F."/>
            <person name="Margarido G.R.A."/>
            <person name="Almeida C.A."/>
            <person name="Ferrarezi J.A."/>
            <person name="Labate C.A."/>
        </authorList>
    </citation>
    <scope>NUCLEOTIDE SEQUENCE</scope>
    <source>
        <strain evidence="2">MF-1</strain>
    </source>
</reference>
<feature type="region of interest" description="Disordered" evidence="1">
    <location>
        <begin position="11"/>
        <end position="59"/>
    </location>
</feature>
<dbReference type="OrthoDB" id="3067159at2759"/>
<evidence type="ECO:0000313" key="3">
    <source>
        <dbReference type="Proteomes" id="UP000765509"/>
    </source>
</evidence>
<proteinExistence type="predicted"/>
<dbReference type="AlphaFoldDB" id="A0A9Q3J3D9"/>
<accession>A0A9Q3J3D9</accession>
<dbReference type="Proteomes" id="UP000765509">
    <property type="component" value="Unassembled WGS sequence"/>
</dbReference>
<evidence type="ECO:0000313" key="2">
    <source>
        <dbReference type="EMBL" id="MBW0554848.1"/>
    </source>
</evidence>
<protein>
    <submittedName>
        <fullName evidence="2">Uncharacterized protein</fullName>
    </submittedName>
</protein>
<dbReference type="EMBL" id="AVOT02061664">
    <property type="protein sequence ID" value="MBW0554848.1"/>
    <property type="molecule type" value="Genomic_DNA"/>
</dbReference>
<comment type="caution">
    <text evidence="2">The sequence shown here is derived from an EMBL/GenBank/DDBJ whole genome shotgun (WGS) entry which is preliminary data.</text>
</comment>
<gene>
    <name evidence="2" type="ORF">O181_094563</name>
</gene>
<feature type="compositionally biased region" description="Basic and acidic residues" evidence="1">
    <location>
        <begin position="11"/>
        <end position="27"/>
    </location>
</feature>
<sequence length="115" mass="13176">MDITLELAIRYHERQKENNHNPDKNTEASKSSSFHNQNSSSSSHKRKNFRGQKRDKLHYSLFNRDQKLMGSGKEEGKKGGLCAYCDGKHSLEACFKRPHNQLTQPADRFPSKGKA</sequence>
<organism evidence="2 3">
    <name type="scientific">Austropuccinia psidii MF-1</name>
    <dbReference type="NCBI Taxonomy" id="1389203"/>
    <lineage>
        <taxon>Eukaryota</taxon>
        <taxon>Fungi</taxon>
        <taxon>Dikarya</taxon>
        <taxon>Basidiomycota</taxon>
        <taxon>Pucciniomycotina</taxon>
        <taxon>Pucciniomycetes</taxon>
        <taxon>Pucciniales</taxon>
        <taxon>Sphaerophragmiaceae</taxon>
        <taxon>Austropuccinia</taxon>
    </lineage>
</organism>
<keyword evidence="3" id="KW-1185">Reference proteome</keyword>
<feature type="compositionally biased region" description="Low complexity" evidence="1">
    <location>
        <begin position="29"/>
        <end position="42"/>
    </location>
</feature>
<name>A0A9Q3J3D9_9BASI</name>